<dbReference type="PROSITE" id="PS50835">
    <property type="entry name" value="IG_LIKE"/>
    <property type="match status" value="1"/>
</dbReference>
<dbReference type="PANTHER" id="PTHR19367:SF18">
    <property type="entry name" value="T CELL RECEPTOR ALPHA VARIABLE 16"/>
    <property type="match status" value="1"/>
</dbReference>
<dbReference type="InterPro" id="IPR013106">
    <property type="entry name" value="Ig_V-set"/>
</dbReference>
<dbReference type="OMA" id="RIADNTH"/>
<evidence type="ECO:0000256" key="5">
    <source>
        <dbReference type="ARBA" id="ARBA00043266"/>
    </source>
</evidence>
<dbReference type="InterPro" id="IPR007110">
    <property type="entry name" value="Ig-like_dom"/>
</dbReference>
<dbReference type="PANTHER" id="PTHR19367">
    <property type="entry name" value="T-CELL RECEPTOR ALPHA CHAIN V REGION"/>
    <property type="match status" value="1"/>
</dbReference>
<keyword evidence="5" id="KW-1279">T cell receptor</keyword>
<keyword evidence="4" id="KW-0393">Immunoglobulin domain</keyword>
<evidence type="ECO:0000256" key="6">
    <source>
        <dbReference type="SAM" id="SignalP"/>
    </source>
</evidence>
<dbReference type="SUPFAM" id="SSF48726">
    <property type="entry name" value="Immunoglobulin"/>
    <property type="match status" value="1"/>
</dbReference>
<feature type="domain" description="Ig-like" evidence="7">
    <location>
        <begin position="14"/>
        <end position="116"/>
    </location>
</feature>
<dbReference type="Gene3D" id="2.60.40.10">
    <property type="entry name" value="Immunoglobulins"/>
    <property type="match status" value="1"/>
</dbReference>
<dbReference type="Pfam" id="PF07686">
    <property type="entry name" value="V-set"/>
    <property type="match status" value="1"/>
</dbReference>
<keyword evidence="1 6" id="KW-0732">Signal</keyword>
<evidence type="ECO:0000256" key="3">
    <source>
        <dbReference type="ARBA" id="ARBA00023170"/>
    </source>
</evidence>
<evidence type="ECO:0000313" key="8">
    <source>
        <dbReference type="EMBL" id="GCB63847.1"/>
    </source>
</evidence>
<evidence type="ECO:0000256" key="1">
    <source>
        <dbReference type="ARBA" id="ARBA00022729"/>
    </source>
</evidence>
<evidence type="ECO:0000256" key="2">
    <source>
        <dbReference type="ARBA" id="ARBA00023130"/>
    </source>
</evidence>
<accession>A0A401NSM4</accession>
<evidence type="ECO:0000313" key="9">
    <source>
        <dbReference type="Proteomes" id="UP000288216"/>
    </source>
</evidence>
<keyword evidence="2" id="KW-1064">Adaptive immunity</keyword>
<protein>
    <recommendedName>
        <fullName evidence="7">Ig-like domain-containing protein</fullName>
    </recommendedName>
</protein>
<proteinExistence type="predicted"/>
<evidence type="ECO:0000259" key="7">
    <source>
        <dbReference type="PROSITE" id="PS50835"/>
    </source>
</evidence>
<feature type="chain" id="PRO_5019370603" description="Ig-like domain-containing protein" evidence="6">
    <location>
        <begin position="19"/>
        <end position="116"/>
    </location>
</feature>
<feature type="signal peptide" evidence="6">
    <location>
        <begin position="1"/>
        <end position="18"/>
    </location>
</feature>
<dbReference type="InterPro" id="IPR013783">
    <property type="entry name" value="Ig-like_fold"/>
</dbReference>
<dbReference type="Proteomes" id="UP000288216">
    <property type="component" value="Unassembled WGS sequence"/>
</dbReference>
<dbReference type="STRING" id="75743.A0A401NSM4"/>
<dbReference type="CDD" id="cd00099">
    <property type="entry name" value="IgV"/>
    <property type="match status" value="1"/>
</dbReference>
<sequence>MFACRLWVLFLLLPDVASVQIEQTPAHISSSTGRSVSIKCIYTKADASSNFYWYRWHPDREPQNLFYSFGSSINADGEVDGFTARIADNTHFYLESTGLRVNHSGVYYCAWSLHSD</sequence>
<dbReference type="AlphaFoldDB" id="A0A401NSM4"/>
<dbReference type="SMART" id="SM00406">
    <property type="entry name" value="IGv"/>
    <property type="match status" value="1"/>
</dbReference>
<evidence type="ECO:0000256" key="4">
    <source>
        <dbReference type="ARBA" id="ARBA00023319"/>
    </source>
</evidence>
<dbReference type="InterPro" id="IPR051287">
    <property type="entry name" value="TCR_variable_region"/>
</dbReference>
<keyword evidence="5" id="KW-0391">Immunity</keyword>
<name>A0A401NSM4_SCYTO</name>
<dbReference type="GO" id="GO:0042101">
    <property type="term" value="C:T cell receptor complex"/>
    <property type="evidence" value="ECO:0007669"/>
    <property type="project" value="UniProtKB-KW"/>
</dbReference>
<gene>
    <name evidence="8" type="ORF">scyTo_0004488</name>
</gene>
<organism evidence="8 9">
    <name type="scientific">Scyliorhinus torazame</name>
    <name type="common">Cloudy catshark</name>
    <name type="synonym">Catulus torazame</name>
    <dbReference type="NCBI Taxonomy" id="75743"/>
    <lineage>
        <taxon>Eukaryota</taxon>
        <taxon>Metazoa</taxon>
        <taxon>Chordata</taxon>
        <taxon>Craniata</taxon>
        <taxon>Vertebrata</taxon>
        <taxon>Chondrichthyes</taxon>
        <taxon>Elasmobranchii</taxon>
        <taxon>Galeomorphii</taxon>
        <taxon>Galeoidea</taxon>
        <taxon>Carcharhiniformes</taxon>
        <taxon>Scyliorhinidae</taxon>
        <taxon>Scyliorhinus</taxon>
    </lineage>
</organism>
<reference evidence="8 9" key="1">
    <citation type="journal article" date="2018" name="Nat. Ecol. Evol.">
        <title>Shark genomes provide insights into elasmobranch evolution and the origin of vertebrates.</title>
        <authorList>
            <person name="Hara Y"/>
            <person name="Yamaguchi K"/>
            <person name="Onimaru K"/>
            <person name="Kadota M"/>
            <person name="Koyanagi M"/>
            <person name="Keeley SD"/>
            <person name="Tatsumi K"/>
            <person name="Tanaka K"/>
            <person name="Motone F"/>
            <person name="Kageyama Y"/>
            <person name="Nozu R"/>
            <person name="Adachi N"/>
            <person name="Nishimura O"/>
            <person name="Nakagawa R"/>
            <person name="Tanegashima C"/>
            <person name="Kiyatake I"/>
            <person name="Matsumoto R"/>
            <person name="Murakumo K"/>
            <person name="Nishida K"/>
            <person name="Terakita A"/>
            <person name="Kuratani S"/>
            <person name="Sato K"/>
            <person name="Hyodo S Kuraku.S."/>
        </authorList>
    </citation>
    <scope>NUCLEOTIDE SEQUENCE [LARGE SCALE GENOMIC DNA]</scope>
</reference>
<keyword evidence="9" id="KW-1185">Reference proteome</keyword>
<dbReference type="InterPro" id="IPR036179">
    <property type="entry name" value="Ig-like_dom_sf"/>
</dbReference>
<dbReference type="GO" id="GO:0002250">
    <property type="term" value="P:adaptive immune response"/>
    <property type="evidence" value="ECO:0007669"/>
    <property type="project" value="UniProtKB-KW"/>
</dbReference>
<dbReference type="OrthoDB" id="9803478at2759"/>
<dbReference type="EMBL" id="BFAA01001335">
    <property type="protein sequence ID" value="GCB63847.1"/>
    <property type="molecule type" value="Genomic_DNA"/>
</dbReference>
<comment type="caution">
    <text evidence="8">The sequence shown here is derived from an EMBL/GenBank/DDBJ whole genome shotgun (WGS) entry which is preliminary data.</text>
</comment>
<keyword evidence="3" id="KW-0675">Receptor</keyword>